<dbReference type="Proteomes" id="UP000499080">
    <property type="component" value="Unassembled WGS sequence"/>
</dbReference>
<dbReference type="Pfam" id="PF00078">
    <property type="entry name" value="RVT_1"/>
    <property type="match status" value="1"/>
</dbReference>
<dbReference type="GO" id="GO:0071897">
    <property type="term" value="P:DNA biosynthetic process"/>
    <property type="evidence" value="ECO:0007669"/>
    <property type="project" value="UniProtKB-ARBA"/>
</dbReference>
<dbReference type="EMBL" id="BGPR01029505">
    <property type="protein sequence ID" value="GBO01305.1"/>
    <property type="molecule type" value="Genomic_DNA"/>
</dbReference>
<dbReference type="Gene3D" id="3.10.10.10">
    <property type="entry name" value="HIV Type 1 Reverse Transcriptase, subunit A, domain 1"/>
    <property type="match status" value="1"/>
</dbReference>
<dbReference type="InterPro" id="IPR000477">
    <property type="entry name" value="RT_dom"/>
</dbReference>
<dbReference type="InterPro" id="IPR043128">
    <property type="entry name" value="Rev_trsase/Diguanyl_cyclase"/>
</dbReference>
<feature type="domain" description="Reverse transcriptase" evidence="1">
    <location>
        <begin position="2"/>
        <end position="60"/>
    </location>
</feature>
<keyword evidence="3" id="KW-1185">Reference proteome</keyword>
<evidence type="ECO:0000313" key="3">
    <source>
        <dbReference type="Proteomes" id="UP000499080"/>
    </source>
</evidence>
<dbReference type="PANTHER" id="PTHR24559">
    <property type="entry name" value="TRANSPOSON TY3-I GAG-POL POLYPROTEIN"/>
    <property type="match status" value="1"/>
</dbReference>
<evidence type="ECO:0000259" key="1">
    <source>
        <dbReference type="Pfam" id="PF00078"/>
    </source>
</evidence>
<gene>
    <name evidence="2" type="ORF">AVEN_57549_1</name>
</gene>
<dbReference type="InterPro" id="IPR053134">
    <property type="entry name" value="RNA-dir_DNA_polymerase"/>
</dbReference>
<dbReference type="InterPro" id="IPR043502">
    <property type="entry name" value="DNA/RNA_pol_sf"/>
</dbReference>
<dbReference type="OrthoDB" id="420169at2759"/>
<evidence type="ECO:0000313" key="2">
    <source>
        <dbReference type="EMBL" id="GBO01305.1"/>
    </source>
</evidence>
<proteinExistence type="predicted"/>
<organism evidence="2 3">
    <name type="scientific">Araneus ventricosus</name>
    <name type="common">Orbweaver spider</name>
    <name type="synonym">Epeira ventricosa</name>
    <dbReference type="NCBI Taxonomy" id="182803"/>
    <lineage>
        <taxon>Eukaryota</taxon>
        <taxon>Metazoa</taxon>
        <taxon>Ecdysozoa</taxon>
        <taxon>Arthropoda</taxon>
        <taxon>Chelicerata</taxon>
        <taxon>Arachnida</taxon>
        <taxon>Araneae</taxon>
        <taxon>Araneomorphae</taxon>
        <taxon>Entelegynae</taxon>
        <taxon>Araneoidea</taxon>
        <taxon>Araneidae</taxon>
        <taxon>Araneus</taxon>
    </lineage>
</organism>
<reference evidence="2 3" key="1">
    <citation type="journal article" date="2019" name="Sci. Rep.">
        <title>Orb-weaving spider Araneus ventricosus genome elucidates the spidroin gene catalogue.</title>
        <authorList>
            <person name="Kono N."/>
            <person name="Nakamura H."/>
            <person name="Ohtoshi R."/>
            <person name="Moran D.A.P."/>
            <person name="Shinohara A."/>
            <person name="Yoshida Y."/>
            <person name="Fujiwara M."/>
            <person name="Mori M."/>
            <person name="Tomita M."/>
            <person name="Arakawa K."/>
        </authorList>
    </citation>
    <scope>NUCLEOTIDE SEQUENCE [LARGE SCALE GENOMIC DNA]</scope>
</reference>
<dbReference type="Gene3D" id="3.30.70.270">
    <property type="match status" value="1"/>
</dbReference>
<comment type="caution">
    <text evidence="2">The sequence shown here is derived from an EMBL/GenBank/DDBJ whole genome shotgun (WGS) entry which is preliminary data.</text>
</comment>
<name>A0A4Y2TKZ1_ARAVE</name>
<accession>A0A4Y2TKZ1</accession>
<dbReference type="SUPFAM" id="SSF56672">
    <property type="entry name" value="DNA/RNA polymerases"/>
    <property type="match status" value="1"/>
</dbReference>
<dbReference type="PANTHER" id="PTHR24559:SF444">
    <property type="entry name" value="REVERSE TRANSCRIPTASE DOMAIN-CONTAINING PROTEIN"/>
    <property type="match status" value="1"/>
</dbReference>
<protein>
    <recommendedName>
        <fullName evidence="1">Reverse transcriptase domain-containing protein</fullName>
    </recommendedName>
</protein>
<sequence>MMDLKSGYGHKEVDDKDREKSAFVMSDGLYEFKVMPFGLCNAPATFERMMDTVLRGLKWNICLAISMTSMCMHRTSRTPMEKFEDGFEVYLRGRSDAKFHQMLFRKEDSYDIGTFS</sequence>
<dbReference type="AlphaFoldDB" id="A0A4Y2TKZ1"/>